<keyword evidence="4 8" id="KW-0812">Transmembrane</keyword>
<evidence type="ECO:0000259" key="9">
    <source>
        <dbReference type="Pfam" id="PF07715"/>
    </source>
</evidence>
<keyword evidence="10" id="KW-0675">Receptor</keyword>
<keyword evidence="7 8" id="KW-0998">Cell outer membrane</keyword>
<dbReference type="SUPFAM" id="SSF56935">
    <property type="entry name" value="Porins"/>
    <property type="match status" value="1"/>
</dbReference>
<keyword evidence="6 8" id="KW-0472">Membrane</keyword>
<evidence type="ECO:0000256" key="1">
    <source>
        <dbReference type="ARBA" id="ARBA00004571"/>
    </source>
</evidence>
<name>A0ABS3JCN7_9BACT</name>
<protein>
    <submittedName>
        <fullName evidence="10">TonB-dependent receptor</fullName>
    </submittedName>
</protein>
<evidence type="ECO:0000256" key="4">
    <source>
        <dbReference type="ARBA" id="ARBA00022692"/>
    </source>
</evidence>
<organism evidence="10 11">
    <name type="scientific">Fibrella forsythiae</name>
    <dbReference type="NCBI Taxonomy" id="2817061"/>
    <lineage>
        <taxon>Bacteria</taxon>
        <taxon>Pseudomonadati</taxon>
        <taxon>Bacteroidota</taxon>
        <taxon>Cytophagia</taxon>
        <taxon>Cytophagales</taxon>
        <taxon>Spirosomataceae</taxon>
        <taxon>Fibrella</taxon>
    </lineage>
</organism>
<comment type="similarity">
    <text evidence="8">Belongs to the TonB-dependent receptor family.</text>
</comment>
<proteinExistence type="inferred from homology"/>
<dbReference type="InterPro" id="IPR036942">
    <property type="entry name" value="Beta-barrel_TonB_sf"/>
</dbReference>
<feature type="domain" description="TonB-dependent receptor plug" evidence="9">
    <location>
        <begin position="147"/>
        <end position="225"/>
    </location>
</feature>
<keyword evidence="5" id="KW-0732">Signal</keyword>
<dbReference type="SUPFAM" id="SSF49464">
    <property type="entry name" value="Carboxypeptidase regulatory domain-like"/>
    <property type="match status" value="1"/>
</dbReference>
<comment type="subcellular location">
    <subcellularLocation>
        <location evidence="1 8">Cell outer membrane</location>
        <topology evidence="1 8">Multi-pass membrane protein</topology>
    </subcellularLocation>
</comment>
<dbReference type="PANTHER" id="PTHR30069:SF29">
    <property type="entry name" value="HEMOGLOBIN AND HEMOGLOBIN-HAPTOGLOBIN-BINDING PROTEIN 1-RELATED"/>
    <property type="match status" value="1"/>
</dbReference>
<dbReference type="Pfam" id="PF07715">
    <property type="entry name" value="Plug"/>
    <property type="match status" value="1"/>
</dbReference>
<evidence type="ECO:0000256" key="2">
    <source>
        <dbReference type="ARBA" id="ARBA00022448"/>
    </source>
</evidence>
<dbReference type="InterPro" id="IPR012910">
    <property type="entry name" value="Plug_dom"/>
</dbReference>
<dbReference type="Gene3D" id="2.170.130.10">
    <property type="entry name" value="TonB-dependent receptor, plug domain"/>
    <property type="match status" value="1"/>
</dbReference>
<dbReference type="Proteomes" id="UP000664628">
    <property type="component" value="Unassembled WGS sequence"/>
</dbReference>
<dbReference type="InterPro" id="IPR037066">
    <property type="entry name" value="Plug_dom_sf"/>
</dbReference>
<comment type="caution">
    <text evidence="10">The sequence shown here is derived from an EMBL/GenBank/DDBJ whole genome shotgun (WGS) entry which is preliminary data.</text>
</comment>
<dbReference type="Pfam" id="PF13715">
    <property type="entry name" value="CarbopepD_reg_2"/>
    <property type="match status" value="1"/>
</dbReference>
<reference evidence="10 11" key="1">
    <citation type="submission" date="2021-03" db="EMBL/GenBank/DDBJ databases">
        <title>Fibrella sp. HMF5405 genome sequencing and assembly.</title>
        <authorList>
            <person name="Kang H."/>
            <person name="Kim H."/>
            <person name="Bae S."/>
            <person name="Joh K."/>
        </authorList>
    </citation>
    <scope>NUCLEOTIDE SEQUENCE [LARGE SCALE GENOMIC DNA]</scope>
    <source>
        <strain evidence="10 11">HMF5405</strain>
    </source>
</reference>
<accession>A0ABS3JCN7</accession>
<evidence type="ECO:0000256" key="8">
    <source>
        <dbReference type="PROSITE-ProRule" id="PRU01360"/>
    </source>
</evidence>
<keyword evidence="11" id="KW-1185">Reference proteome</keyword>
<sequence>MLRYATLLILIVFAGMTAGYSQSKPTHALTGYVRQAGSNEPISGATIFVQETRAGTVTSKDGFFIIPLVDGRYSVRISHIGFVTEVLSFAVTKQLVVNIELGTDTKYLEEVVVQTEAPDKNIRKVELGVTQLSIKNIRRIPAFMGEVDVVRSLLLLPGVTSVGEGATGINVRGGSIDQNLVLMDDAPLFNTSHLLGFFSVFNPDIVRDLTLHRGGIAPSYGGRASSVLDIKIKEPETERWSAYGGIGIVSSRAGVEGPIIKNKLTMLAATRLSFNDFLFSIGPASLNGTRANFYDLTTKVKWQLSENHTISSTGYYGRDIFKLPSDSLSGVEINASSTQFDYQTLAGTIKWNYLINSRLNLSTTAVWSQYKTETSAPDSANQFRLVAEVMHKQIKSDLSIAVNEKHAVQVGISGIDYYIQPNKLTPGPFSNALPFALPTERAFELAAYAQDEWKVSESTSLLAGLRYSTLLNDGPATARTYGNDLPRLPGTTTTTTPYAAGTIYHSSGGLEPRLALRVNVGEGRSVKIGYNRIRQYIQLVSNTTAALPTSRWVLSDANIKPQIADQLSAGYFMNGKQNEYEASAEVYYKTLTNAIDYRDGANLQRNAAPETDVLQGKGQAYGLEMLVRKNKGAWTGWVSYTYSRTLLTITSPFPEAQVNNGQTYPANFDKPHTLNATATYRPSLRFSMSLNFTYSTGRPITQPYGRARLNNVVVPIYINRNQERIPDYHRLDFSMLFEQDPAKKRKVQQSWNFSVYNVYAHKNAYSVFYKFDPRQLTDAFKLSIFGTIFPSLTYNVRF</sequence>
<evidence type="ECO:0000256" key="5">
    <source>
        <dbReference type="ARBA" id="ARBA00022729"/>
    </source>
</evidence>
<gene>
    <name evidence="10" type="ORF">J2I46_04115</name>
</gene>
<dbReference type="Gene3D" id="2.60.40.1120">
    <property type="entry name" value="Carboxypeptidase-like, regulatory domain"/>
    <property type="match status" value="1"/>
</dbReference>
<evidence type="ECO:0000313" key="11">
    <source>
        <dbReference type="Proteomes" id="UP000664628"/>
    </source>
</evidence>
<dbReference type="EMBL" id="JAFMYW010000001">
    <property type="protein sequence ID" value="MBO0947752.1"/>
    <property type="molecule type" value="Genomic_DNA"/>
</dbReference>
<dbReference type="PANTHER" id="PTHR30069">
    <property type="entry name" value="TONB-DEPENDENT OUTER MEMBRANE RECEPTOR"/>
    <property type="match status" value="1"/>
</dbReference>
<evidence type="ECO:0000256" key="3">
    <source>
        <dbReference type="ARBA" id="ARBA00022452"/>
    </source>
</evidence>
<dbReference type="Gene3D" id="2.40.170.20">
    <property type="entry name" value="TonB-dependent receptor, beta-barrel domain"/>
    <property type="match status" value="1"/>
</dbReference>
<evidence type="ECO:0000256" key="6">
    <source>
        <dbReference type="ARBA" id="ARBA00023136"/>
    </source>
</evidence>
<evidence type="ECO:0000313" key="10">
    <source>
        <dbReference type="EMBL" id="MBO0947752.1"/>
    </source>
</evidence>
<keyword evidence="2 8" id="KW-0813">Transport</keyword>
<dbReference type="InterPro" id="IPR039426">
    <property type="entry name" value="TonB-dep_rcpt-like"/>
</dbReference>
<evidence type="ECO:0000256" key="7">
    <source>
        <dbReference type="ARBA" id="ARBA00023237"/>
    </source>
</evidence>
<dbReference type="PROSITE" id="PS52016">
    <property type="entry name" value="TONB_DEPENDENT_REC_3"/>
    <property type="match status" value="1"/>
</dbReference>
<dbReference type="InterPro" id="IPR008969">
    <property type="entry name" value="CarboxyPept-like_regulatory"/>
</dbReference>
<keyword evidence="3 8" id="KW-1134">Transmembrane beta strand</keyword>